<reference evidence="2 3" key="1">
    <citation type="submission" date="2020-08" db="EMBL/GenBank/DDBJ databases">
        <title>Winogradskyella ouciana sp. nov., isolated from the hadal seawater of the Mariana Trench.</title>
        <authorList>
            <person name="He X."/>
        </authorList>
    </citation>
    <scope>NUCLEOTIDE SEQUENCE [LARGE SCALE GENOMIC DNA]</scope>
    <source>
        <strain evidence="2 3">KCTC 22026</strain>
    </source>
</reference>
<feature type="transmembrane region" description="Helical" evidence="1">
    <location>
        <begin position="78"/>
        <end position="95"/>
    </location>
</feature>
<dbReference type="EMBL" id="JACOME010000001">
    <property type="protein sequence ID" value="MBC3845209.1"/>
    <property type="molecule type" value="Genomic_DNA"/>
</dbReference>
<dbReference type="RefSeq" id="WP_186844330.1">
    <property type="nucleotide sequence ID" value="NZ_JACOME010000001.1"/>
</dbReference>
<gene>
    <name evidence="2" type="ORF">H6H04_02350</name>
</gene>
<evidence type="ECO:0000313" key="3">
    <source>
        <dbReference type="Proteomes" id="UP000607435"/>
    </source>
</evidence>
<name>A0ABR6XXP1_9FLAO</name>
<dbReference type="Proteomes" id="UP000607435">
    <property type="component" value="Unassembled WGS sequence"/>
</dbReference>
<keyword evidence="1" id="KW-0472">Membrane</keyword>
<feature type="transmembrane region" description="Helical" evidence="1">
    <location>
        <begin position="47"/>
        <end position="66"/>
    </location>
</feature>
<keyword evidence="1" id="KW-0812">Transmembrane</keyword>
<keyword evidence="3" id="KW-1185">Reference proteome</keyword>
<sequence>MNNKKEILIGFIVGLIAAAFGLILAIQIFGKSDDWGTVFKQAINEGFLTKLMSIGALINLGTFFLFLKKNKDNRAKGVLIATVLILISTMIIKNMN</sequence>
<keyword evidence="1" id="KW-1133">Transmembrane helix</keyword>
<feature type="transmembrane region" description="Helical" evidence="1">
    <location>
        <begin position="7"/>
        <end position="27"/>
    </location>
</feature>
<comment type="caution">
    <text evidence="2">The sequence shown here is derived from an EMBL/GenBank/DDBJ whole genome shotgun (WGS) entry which is preliminary data.</text>
</comment>
<accession>A0ABR6XXP1</accession>
<evidence type="ECO:0000256" key="1">
    <source>
        <dbReference type="SAM" id="Phobius"/>
    </source>
</evidence>
<evidence type="ECO:0000313" key="2">
    <source>
        <dbReference type="EMBL" id="MBC3845209.1"/>
    </source>
</evidence>
<proteinExistence type="predicted"/>
<organism evidence="2 3">
    <name type="scientific">Winogradskyella echinorum</name>
    <dbReference type="NCBI Taxonomy" id="538189"/>
    <lineage>
        <taxon>Bacteria</taxon>
        <taxon>Pseudomonadati</taxon>
        <taxon>Bacteroidota</taxon>
        <taxon>Flavobacteriia</taxon>
        <taxon>Flavobacteriales</taxon>
        <taxon>Flavobacteriaceae</taxon>
        <taxon>Winogradskyella</taxon>
    </lineage>
</organism>
<protein>
    <submittedName>
        <fullName evidence="2">Uncharacterized protein</fullName>
    </submittedName>
</protein>